<keyword evidence="1" id="KW-0812">Transmembrane</keyword>
<reference evidence="2" key="1">
    <citation type="submission" date="2016-10" db="EMBL/GenBank/DDBJ databases">
        <title>Chloroplast genomes as a tool to resolve red algal phylogenies: a case study in the Nemaliales.</title>
        <authorList>
            <person name="Costa J.F."/>
            <person name="Lin S.M."/>
            <person name="Macaya E.C."/>
            <person name="Fernandez-Garcia C."/>
            <person name="Verbruggen H."/>
        </authorList>
    </citation>
    <scope>NUCLEOTIDE SEQUENCE</scope>
    <source>
        <strain evidence="2">J.0081</strain>
    </source>
</reference>
<gene>
    <name evidence="2" type="primary">ORF_5</name>
    <name evidence="2" type="ORF">J0081_110</name>
</gene>
<accession>A0A1G4NY04</accession>
<feature type="transmembrane region" description="Helical" evidence="1">
    <location>
        <begin position="35"/>
        <end position="60"/>
    </location>
</feature>
<feature type="transmembrane region" description="Helical" evidence="1">
    <location>
        <begin position="76"/>
        <end position="103"/>
    </location>
</feature>
<dbReference type="GeneID" id="30001215"/>
<proteinExistence type="predicted"/>
<sequence>MIYTQELNFFQKNIYFPRTYCHHVSTVFKIRCFCWYFMFLSLSSTRLIIINIAIGSIMLLNQRIQFKIFNRKKKNIFMYFLGCLCIYSFLHSYCIFNACKLLYNLKIQTFPSFCHISEGPQSRLPGIVYREQSKFISAWLMSPLIRGYAILISYFIAYNAIMLTTASQCILVKSSNYLQYYPLAEYNRAKISFIIFLAYEFMCNLEIKCKDIIGSIRLQGLDGQSNTLEIYYRLLILLFHGVVDYIRSEIAYCTNAIYLRELTTASSDILSYY</sequence>
<dbReference type="RefSeq" id="YP_009314924.1">
    <property type="nucleotide sequence ID" value="NC_031664.1"/>
</dbReference>
<name>A0A1G4NY04_9FLOR</name>
<protein>
    <submittedName>
        <fullName evidence="2">Uncharacterized protein</fullName>
    </submittedName>
</protein>
<keyword evidence="1" id="KW-0472">Membrane</keyword>
<evidence type="ECO:0000256" key="1">
    <source>
        <dbReference type="SAM" id="Phobius"/>
    </source>
</evidence>
<keyword evidence="2" id="KW-0150">Chloroplast</keyword>
<keyword evidence="1" id="KW-1133">Transmembrane helix</keyword>
<organism evidence="2">
    <name type="scientific">Scinaia undulata</name>
    <dbReference type="NCBI Taxonomy" id="1884664"/>
    <lineage>
        <taxon>Eukaryota</taxon>
        <taxon>Rhodophyta</taxon>
        <taxon>Florideophyceae</taxon>
        <taxon>Nemaliophycidae</taxon>
        <taxon>Nemaliales</taxon>
        <taxon>Scinaiaceae</taxon>
        <taxon>Scinaia</taxon>
    </lineage>
</organism>
<dbReference type="AlphaFoldDB" id="A0A1G4NY04"/>
<dbReference type="EMBL" id="LT622873">
    <property type="protein sequence ID" value="SCW23379.1"/>
    <property type="molecule type" value="Genomic_DNA"/>
</dbReference>
<evidence type="ECO:0000313" key="2">
    <source>
        <dbReference type="EMBL" id="SCW23379.1"/>
    </source>
</evidence>
<keyword evidence="2" id="KW-0934">Plastid</keyword>
<geneLocation type="chloroplast" evidence="2"/>
<reference evidence="2" key="2">
    <citation type="submission" date="2016-10" db="EMBL/GenBank/DDBJ databases">
        <authorList>
            <person name="de Groot N.N."/>
        </authorList>
    </citation>
    <scope>NUCLEOTIDE SEQUENCE</scope>
    <source>
        <strain evidence="2">J.0081</strain>
    </source>
</reference>